<keyword evidence="2" id="KW-1185">Reference proteome</keyword>
<comment type="caution">
    <text evidence="1">The sequence shown here is derived from an EMBL/GenBank/DDBJ whole genome shotgun (WGS) entry which is preliminary data.</text>
</comment>
<gene>
    <name evidence="1" type="primary">pilO2</name>
    <name evidence="1" type="ORF">STENOSP10_29870</name>
</gene>
<dbReference type="Pfam" id="PF06864">
    <property type="entry name" value="PAP_PilO"/>
    <property type="match status" value="1"/>
</dbReference>
<dbReference type="Proteomes" id="UP001306668">
    <property type="component" value="Unassembled WGS sequence"/>
</dbReference>
<organism evidence="1 2">
    <name type="scientific">Stenotrophomonas sepilia</name>
    <dbReference type="NCBI Taxonomy" id="2860290"/>
    <lineage>
        <taxon>Bacteria</taxon>
        <taxon>Pseudomonadati</taxon>
        <taxon>Pseudomonadota</taxon>
        <taxon>Gammaproteobacteria</taxon>
        <taxon>Lysobacterales</taxon>
        <taxon>Lysobacteraceae</taxon>
        <taxon>Stenotrophomonas</taxon>
        <taxon>Stenotrophomonas maltophilia group</taxon>
    </lineage>
</organism>
<dbReference type="EMBL" id="BTRJ01000034">
    <property type="protein sequence ID" value="GMR28766.1"/>
    <property type="molecule type" value="Genomic_DNA"/>
</dbReference>
<proteinExistence type="predicted"/>
<sequence>MTTENYRPPVPLTVIGVNGKQFVCGLTWKILEHNRTYMKEARLFGKENDMDMVAIRRGRVLQGGFAPKSEQRLRGMYSLAAALAGKLGDNWIGVFALSGERYAFVAVHEGSVMIGRDLVGDFATVEFEFNDTLNLLMSDTRSTWGENGKGIVIGPADWPFTNDHRTLEELLQPKQLRNDYRLRPLTLGLTGREMAIGGASVVVITALVLGYFKWQAIQDQKRSEQAAAAMVQLRNAQQEQEAAAAEARKNSLLRPWEHLPTLDAFTTACQAFWEQTPVSLGGWIFAGGQCGPGKALATYKRPNGGTTVGEFAAEVRRRYNLQPDIFEAGTSATIAASLKMEGAGVGPLPAAAKQLEDFTAHLQAFGGGTTFSLAAKPWSAPEGQPDAVPPDWTTQGFSIKTDQSPAGLLAGLDAQGVRVLEIAASFDQASARIEWSITGELYGR</sequence>
<protein>
    <submittedName>
        <fullName evidence="1">Type 4b pilus protein PilO2</fullName>
    </submittedName>
</protein>
<evidence type="ECO:0000313" key="2">
    <source>
        <dbReference type="Proteomes" id="UP001306668"/>
    </source>
</evidence>
<reference evidence="2" key="1">
    <citation type="submission" date="2023-07" db="EMBL/GenBank/DDBJ databases">
        <title>Genome sequence of Stenotrophomonas sp. Alg010 isolated from Sargassum waste.</title>
        <authorList>
            <person name="Mohapatra"/>
            <person name="B.R."/>
        </authorList>
    </citation>
    <scope>NUCLEOTIDE SEQUENCE [LARGE SCALE GENOMIC DNA]</scope>
    <source>
        <strain evidence="2">Alg010</strain>
    </source>
</reference>
<accession>A0ABQ6QFA7</accession>
<dbReference type="RefSeq" id="WP_338167961.1">
    <property type="nucleotide sequence ID" value="NZ_BTRJ01000034.1"/>
</dbReference>
<dbReference type="InterPro" id="IPR009663">
    <property type="entry name" value="PAP_PilO"/>
</dbReference>
<name>A0ABQ6QFA7_9GAMM</name>
<evidence type="ECO:0000313" key="1">
    <source>
        <dbReference type="EMBL" id="GMR28766.1"/>
    </source>
</evidence>